<dbReference type="PANTHER" id="PTHR46124:SF3">
    <property type="entry name" value="HYDROLASE"/>
    <property type="match status" value="1"/>
</dbReference>
<dbReference type="CDD" id="cd01310">
    <property type="entry name" value="TatD_DNAse"/>
    <property type="match status" value="1"/>
</dbReference>
<dbReference type="STRING" id="56804.BAE46_10640"/>
<keyword evidence="2 4" id="KW-0479">Metal-binding</keyword>
<comment type="similarity">
    <text evidence="1">Belongs to the metallo-dependent hydrolases superfamily. TatD-type hydrolase family.</text>
</comment>
<dbReference type="Gene3D" id="3.20.20.140">
    <property type="entry name" value="Metal-dependent hydrolases"/>
    <property type="match status" value="1"/>
</dbReference>
<evidence type="ECO:0000313" key="5">
    <source>
        <dbReference type="EMBL" id="GAB54461.1"/>
    </source>
</evidence>
<dbReference type="EMBL" id="BAET01000004">
    <property type="protein sequence ID" value="GAB54461.1"/>
    <property type="molecule type" value="Genomic_DNA"/>
</dbReference>
<dbReference type="InterPro" id="IPR001130">
    <property type="entry name" value="TatD-like"/>
</dbReference>
<dbReference type="SUPFAM" id="SSF51556">
    <property type="entry name" value="Metallo-dependent hydrolases"/>
    <property type="match status" value="1"/>
</dbReference>
<dbReference type="FunFam" id="3.20.20.140:FF:000005">
    <property type="entry name" value="TatD family hydrolase"/>
    <property type="match status" value="1"/>
</dbReference>
<keyword evidence="3" id="KW-0378">Hydrolase</keyword>
<evidence type="ECO:0000256" key="1">
    <source>
        <dbReference type="ARBA" id="ARBA00009275"/>
    </source>
</evidence>
<dbReference type="InterPro" id="IPR018228">
    <property type="entry name" value="DNase_TatD-rel_CS"/>
</dbReference>
<dbReference type="GO" id="GO:0016788">
    <property type="term" value="F:hydrolase activity, acting on ester bonds"/>
    <property type="evidence" value="ECO:0007669"/>
    <property type="project" value="InterPro"/>
</dbReference>
<proteinExistence type="inferred from homology"/>
<organism evidence="5 6">
    <name type="scientific">Glaciecola punicea ACAM 611</name>
    <dbReference type="NCBI Taxonomy" id="1121923"/>
    <lineage>
        <taxon>Bacteria</taxon>
        <taxon>Pseudomonadati</taxon>
        <taxon>Pseudomonadota</taxon>
        <taxon>Gammaproteobacteria</taxon>
        <taxon>Alteromonadales</taxon>
        <taxon>Alteromonadaceae</taxon>
        <taxon>Glaciecola</taxon>
    </lineage>
</organism>
<sequence>MIDSHCHFDLAVFENKRKQILNKALQLGLKKLLVPGLSLDQFATLLELKHRYPLIDIALGCHPCFLSVLPEPELKRQMMRMADLASQHKTTIVAIGECGVDGSLSIPMEYQEKVLREQIRIAKVIKKPLILHHRQSHNELIRILKQEKFDVGGVVHAFSGSYQTAQTYIALGLALGVGGTITYERAVKTRRTIKAVDMAHIVLETDAPDMPVYGFQGEPNTPERLPLIAQALAKLKGISVNEVVQQSTANYHRIFT</sequence>
<dbReference type="PIRSF" id="PIRSF005902">
    <property type="entry name" value="DNase_TatD"/>
    <property type="match status" value="1"/>
</dbReference>
<dbReference type="InterPro" id="IPR032466">
    <property type="entry name" value="Metal_Hydrolase"/>
</dbReference>
<feature type="binding site" evidence="4">
    <location>
        <position position="206"/>
    </location>
    <ligand>
        <name>a divalent metal cation</name>
        <dbReference type="ChEBI" id="CHEBI:60240"/>
        <label>1</label>
    </ligand>
</feature>
<name>H5T834_9ALTE</name>
<dbReference type="PROSITE" id="PS01091">
    <property type="entry name" value="TATD_3"/>
    <property type="match status" value="1"/>
</dbReference>
<dbReference type="GO" id="GO:0005829">
    <property type="term" value="C:cytosol"/>
    <property type="evidence" value="ECO:0007669"/>
    <property type="project" value="TreeGrafter"/>
</dbReference>
<dbReference type="eggNOG" id="COG0084">
    <property type="taxonomic scope" value="Bacteria"/>
</dbReference>
<reference evidence="5 6" key="1">
    <citation type="journal article" date="2012" name="J. Bacteriol.">
        <title>Genome sequence of proteorhodopsin-containing sea ice bacterium Glaciecola punicea ACAM 611T.</title>
        <authorList>
            <person name="Qin Q.-L."/>
            <person name="Xie B.-B."/>
            <person name="Shu Y.-L."/>
            <person name="Rong J.-C."/>
            <person name="Zhao D.-L."/>
            <person name="Zhang X.-Y."/>
            <person name="Chen X.-L."/>
            <person name="Zhou B.-C."/>
            <person name="Zhanga Y.-Z."/>
        </authorList>
    </citation>
    <scope>NUCLEOTIDE SEQUENCE [LARGE SCALE GENOMIC DNA]</scope>
    <source>
        <strain evidence="5 6">ACAM 611</strain>
    </source>
</reference>
<evidence type="ECO:0000256" key="4">
    <source>
        <dbReference type="PIRSR" id="PIRSR005902-1"/>
    </source>
</evidence>
<keyword evidence="6" id="KW-1185">Reference proteome</keyword>
<dbReference type="OrthoDB" id="9810005at2"/>
<dbReference type="PANTHER" id="PTHR46124">
    <property type="entry name" value="D-AMINOACYL-TRNA DEACYLASE"/>
    <property type="match status" value="1"/>
</dbReference>
<dbReference type="AlphaFoldDB" id="H5T834"/>
<feature type="binding site" evidence="4">
    <location>
        <position position="5"/>
    </location>
    <ligand>
        <name>a divalent metal cation</name>
        <dbReference type="ChEBI" id="CHEBI:60240"/>
        <label>1</label>
    </ligand>
</feature>
<feature type="binding site" evidence="4">
    <location>
        <position position="132"/>
    </location>
    <ligand>
        <name>a divalent metal cation</name>
        <dbReference type="ChEBI" id="CHEBI:60240"/>
        <label>2</label>
    </ligand>
</feature>
<dbReference type="GO" id="GO:0046872">
    <property type="term" value="F:metal ion binding"/>
    <property type="evidence" value="ECO:0007669"/>
    <property type="project" value="UniProtKB-KW"/>
</dbReference>
<gene>
    <name evidence="5" type="ORF">GPUN_0313</name>
</gene>
<dbReference type="PROSITE" id="PS01137">
    <property type="entry name" value="TATD_1"/>
    <property type="match status" value="1"/>
</dbReference>
<feature type="binding site" evidence="4">
    <location>
        <position position="97"/>
    </location>
    <ligand>
        <name>a divalent metal cation</name>
        <dbReference type="ChEBI" id="CHEBI:60240"/>
        <label>1</label>
    </ligand>
</feature>
<evidence type="ECO:0000313" key="6">
    <source>
        <dbReference type="Proteomes" id="UP000053586"/>
    </source>
</evidence>
<dbReference type="Pfam" id="PF01026">
    <property type="entry name" value="TatD_DNase"/>
    <property type="match status" value="1"/>
</dbReference>
<comment type="caution">
    <text evidence="5">The sequence shown here is derived from an EMBL/GenBank/DDBJ whole genome shotgun (WGS) entry which is preliminary data.</text>
</comment>
<feature type="binding site" evidence="4">
    <location>
        <position position="156"/>
    </location>
    <ligand>
        <name>a divalent metal cation</name>
        <dbReference type="ChEBI" id="CHEBI:60240"/>
        <label>2</label>
    </ligand>
</feature>
<accession>H5T834</accession>
<dbReference type="Proteomes" id="UP000053586">
    <property type="component" value="Unassembled WGS sequence"/>
</dbReference>
<reference evidence="5 6" key="2">
    <citation type="journal article" date="2017" name="Antonie Van Leeuwenhoek">
        <title>Rhizobium rhizosphaerae sp. nov., a novel species isolated from rice rhizosphere.</title>
        <authorList>
            <person name="Zhao J.J."/>
            <person name="Zhang J."/>
            <person name="Zhang R.J."/>
            <person name="Zhang C.W."/>
            <person name="Yin H.Q."/>
            <person name="Zhang X.X."/>
        </authorList>
    </citation>
    <scope>NUCLEOTIDE SEQUENCE [LARGE SCALE GENOMIC DNA]</scope>
    <source>
        <strain evidence="5 6">ACAM 611</strain>
    </source>
</reference>
<protein>
    <submittedName>
        <fullName evidence="5">TatD-related deoxyribonuclease</fullName>
    </submittedName>
</protein>
<evidence type="ECO:0000256" key="2">
    <source>
        <dbReference type="ARBA" id="ARBA00022723"/>
    </source>
</evidence>
<evidence type="ECO:0000256" key="3">
    <source>
        <dbReference type="ARBA" id="ARBA00022801"/>
    </source>
</evidence>
<feature type="binding site" evidence="4">
    <location>
        <position position="7"/>
    </location>
    <ligand>
        <name>a divalent metal cation</name>
        <dbReference type="ChEBI" id="CHEBI:60240"/>
        <label>1</label>
    </ligand>
</feature>